<feature type="region of interest" description="Disordered" evidence="13">
    <location>
        <begin position="1"/>
        <end position="69"/>
    </location>
</feature>
<dbReference type="GO" id="GO:0005737">
    <property type="term" value="C:cytoplasm"/>
    <property type="evidence" value="ECO:0007669"/>
    <property type="project" value="UniProtKB-SubCell"/>
</dbReference>
<dbReference type="CDD" id="cd00446">
    <property type="entry name" value="GrpE"/>
    <property type="match status" value="1"/>
</dbReference>
<dbReference type="PROSITE" id="PS01071">
    <property type="entry name" value="GRPE"/>
    <property type="match status" value="1"/>
</dbReference>
<name>A0A923NL10_9FIRM</name>
<dbReference type="SUPFAM" id="SSF58014">
    <property type="entry name" value="Coiled-coil domain of nucleotide exchange factor GrpE"/>
    <property type="match status" value="1"/>
</dbReference>
<evidence type="ECO:0000256" key="8">
    <source>
        <dbReference type="ARBA" id="ARBA00072274"/>
    </source>
</evidence>
<evidence type="ECO:0000313" key="14">
    <source>
        <dbReference type="EMBL" id="MBC6678560.1"/>
    </source>
</evidence>
<feature type="compositionally biased region" description="Basic and acidic residues" evidence="13">
    <location>
        <begin position="31"/>
        <end position="41"/>
    </location>
</feature>
<proteinExistence type="inferred from homology"/>
<dbReference type="GO" id="GO:0051082">
    <property type="term" value="F:unfolded protein binding"/>
    <property type="evidence" value="ECO:0007669"/>
    <property type="project" value="TreeGrafter"/>
</dbReference>
<dbReference type="PANTHER" id="PTHR21237:SF23">
    <property type="entry name" value="GRPE PROTEIN HOMOLOG, MITOCHONDRIAL"/>
    <property type="match status" value="1"/>
</dbReference>
<protein>
    <recommendedName>
        <fullName evidence="8 10">Protein GrpE</fullName>
    </recommendedName>
    <alternativeName>
        <fullName evidence="9 10">HSP-70 cofactor</fullName>
    </alternativeName>
</protein>
<evidence type="ECO:0000256" key="11">
    <source>
        <dbReference type="RuleBase" id="RU000639"/>
    </source>
</evidence>
<evidence type="ECO:0000256" key="7">
    <source>
        <dbReference type="ARBA" id="ARBA00053401"/>
    </source>
</evidence>
<keyword evidence="4 10" id="KW-0963">Cytoplasm</keyword>
<dbReference type="GO" id="GO:0051087">
    <property type="term" value="F:protein-folding chaperone binding"/>
    <property type="evidence" value="ECO:0007669"/>
    <property type="project" value="InterPro"/>
</dbReference>
<evidence type="ECO:0000256" key="1">
    <source>
        <dbReference type="ARBA" id="ARBA00004496"/>
    </source>
</evidence>
<dbReference type="InterPro" id="IPR000740">
    <property type="entry name" value="GrpE"/>
</dbReference>
<evidence type="ECO:0000256" key="13">
    <source>
        <dbReference type="SAM" id="MobiDB-lite"/>
    </source>
</evidence>
<dbReference type="RefSeq" id="WP_187301728.1">
    <property type="nucleotide sequence ID" value="NZ_CBCTON010000002.1"/>
</dbReference>
<dbReference type="AlphaFoldDB" id="A0A923NL10"/>
<dbReference type="Proteomes" id="UP000602647">
    <property type="component" value="Unassembled WGS sequence"/>
</dbReference>
<dbReference type="HAMAP" id="MF_01151">
    <property type="entry name" value="GrpE"/>
    <property type="match status" value="1"/>
</dbReference>
<sequence length="198" mass="22791">MSNESKECREKGTATEDELKKGQDSVEADAEDRPSKEKEPEQTQGTEENKEEEPAEKEKKEPEEDESTRYMRLMADFQNYKKRVEKEKSDIYSYANEKLVTELLNVLDNFERALEHEGEDKSFHEGMQMIFKQLFDVLEKSGLKEIPALGEEFDPNFHNAVMNEDTEEYESGTVSGVMQKGYTLNGKVIRPSMVKVAS</sequence>
<dbReference type="PRINTS" id="PR00773">
    <property type="entry name" value="GRPEPROTEIN"/>
</dbReference>
<keyword evidence="5 10" id="KW-0346">Stress response</keyword>
<gene>
    <name evidence="10 14" type="primary">grpE</name>
    <name evidence="14" type="ORF">H9L42_01795</name>
</gene>
<evidence type="ECO:0000256" key="2">
    <source>
        <dbReference type="ARBA" id="ARBA00009054"/>
    </source>
</evidence>
<evidence type="ECO:0000256" key="6">
    <source>
        <dbReference type="ARBA" id="ARBA00023186"/>
    </source>
</evidence>
<evidence type="ECO:0000256" key="4">
    <source>
        <dbReference type="ARBA" id="ARBA00022490"/>
    </source>
</evidence>
<dbReference type="GO" id="GO:0006457">
    <property type="term" value="P:protein folding"/>
    <property type="evidence" value="ECO:0007669"/>
    <property type="project" value="InterPro"/>
</dbReference>
<accession>A0A923NL10</accession>
<keyword evidence="15" id="KW-1185">Reference proteome</keyword>
<dbReference type="SUPFAM" id="SSF51064">
    <property type="entry name" value="Head domain of nucleotide exchange factor GrpE"/>
    <property type="match status" value="1"/>
</dbReference>
<dbReference type="GO" id="GO:0000774">
    <property type="term" value="F:adenyl-nucleotide exchange factor activity"/>
    <property type="evidence" value="ECO:0007669"/>
    <property type="project" value="InterPro"/>
</dbReference>
<evidence type="ECO:0000256" key="5">
    <source>
        <dbReference type="ARBA" id="ARBA00023016"/>
    </source>
</evidence>
<evidence type="ECO:0000256" key="12">
    <source>
        <dbReference type="RuleBase" id="RU004478"/>
    </source>
</evidence>
<dbReference type="EMBL" id="JACRYT010000001">
    <property type="protein sequence ID" value="MBC6678560.1"/>
    <property type="molecule type" value="Genomic_DNA"/>
</dbReference>
<comment type="similarity">
    <text evidence="2 10 12">Belongs to the GrpE family.</text>
</comment>
<reference evidence="14" key="1">
    <citation type="submission" date="2020-08" db="EMBL/GenBank/DDBJ databases">
        <title>Genome public.</title>
        <authorList>
            <person name="Liu C."/>
            <person name="Sun Q."/>
        </authorList>
    </citation>
    <scope>NUCLEOTIDE SEQUENCE</scope>
    <source>
        <strain evidence="14">BX12</strain>
    </source>
</reference>
<dbReference type="NCBIfam" id="NF010738">
    <property type="entry name" value="PRK14140.1"/>
    <property type="match status" value="1"/>
</dbReference>
<keyword evidence="6 10" id="KW-0143">Chaperone</keyword>
<evidence type="ECO:0000256" key="9">
    <source>
        <dbReference type="ARBA" id="ARBA00076414"/>
    </source>
</evidence>
<dbReference type="InterPro" id="IPR013805">
    <property type="entry name" value="GrpE_CC"/>
</dbReference>
<comment type="subunit">
    <text evidence="3 10">Homodimer.</text>
</comment>
<dbReference type="InterPro" id="IPR009012">
    <property type="entry name" value="GrpE_head"/>
</dbReference>
<evidence type="ECO:0000313" key="15">
    <source>
        <dbReference type="Proteomes" id="UP000602647"/>
    </source>
</evidence>
<comment type="function">
    <text evidence="7 10 11">Participates actively in the response to hyperosmotic and heat shock by preventing the aggregation of stress-denatured proteins, in association with DnaK and GrpE. It is the nucleotide exchange factor for DnaK and may function as a thermosensor. Unfolded proteins bind initially to DnaJ; upon interaction with the DnaJ-bound protein, DnaK hydrolyzes its bound ATP, resulting in the formation of a stable complex. GrpE releases ADP from DnaK; ATP binding to DnaK triggers the release of the substrate protein, thus completing the reaction cycle. Several rounds of ATP-dependent interactions between DnaJ, DnaK and GrpE are required for fully efficient folding.</text>
</comment>
<comment type="caution">
    <text evidence="14">The sequence shown here is derived from an EMBL/GenBank/DDBJ whole genome shotgun (WGS) entry which is preliminary data.</text>
</comment>
<evidence type="ECO:0000256" key="3">
    <source>
        <dbReference type="ARBA" id="ARBA00011738"/>
    </source>
</evidence>
<feature type="compositionally biased region" description="Basic and acidic residues" evidence="13">
    <location>
        <begin position="1"/>
        <end position="24"/>
    </location>
</feature>
<dbReference type="FunFam" id="2.30.22.10:FF:000001">
    <property type="entry name" value="Protein GrpE"/>
    <property type="match status" value="1"/>
</dbReference>
<dbReference type="GO" id="GO:0042803">
    <property type="term" value="F:protein homodimerization activity"/>
    <property type="evidence" value="ECO:0007669"/>
    <property type="project" value="InterPro"/>
</dbReference>
<organism evidence="14 15">
    <name type="scientific">Zhenpiania hominis</name>
    <dbReference type="NCBI Taxonomy" id="2763644"/>
    <lineage>
        <taxon>Bacteria</taxon>
        <taxon>Bacillati</taxon>
        <taxon>Bacillota</taxon>
        <taxon>Clostridia</taxon>
        <taxon>Peptostreptococcales</taxon>
        <taxon>Anaerovoracaceae</taxon>
        <taxon>Zhenpiania</taxon>
    </lineage>
</organism>
<dbReference type="Pfam" id="PF01025">
    <property type="entry name" value="GrpE"/>
    <property type="match status" value="1"/>
</dbReference>
<evidence type="ECO:0000256" key="10">
    <source>
        <dbReference type="HAMAP-Rule" id="MF_01151"/>
    </source>
</evidence>
<dbReference type="PANTHER" id="PTHR21237">
    <property type="entry name" value="GRPE PROTEIN"/>
    <property type="match status" value="1"/>
</dbReference>
<dbReference type="Gene3D" id="2.30.22.10">
    <property type="entry name" value="Head domain of nucleotide exchange factor GrpE"/>
    <property type="match status" value="1"/>
</dbReference>
<comment type="subcellular location">
    <subcellularLocation>
        <location evidence="1 10">Cytoplasm</location>
    </subcellularLocation>
</comment>
<dbReference type="Gene3D" id="3.90.20.20">
    <property type="match status" value="1"/>
</dbReference>